<evidence type="ECO:0000313" key="1">
    <source>
        <dbReference type="EMBL" id="NWK54155.1"/>
    </source>
</evidence>
<dbReference type="PANTHER" id="PTHR40128:SF1">
    <property type="entry name" value="PHYTANOYL-COA HYDROXYLASE"/>
    <property type="match status" value="1"/>
</dbReference>
<dbReference type="Proteomes" id="UP000557872">
    <property type="component" value="Unassembled WGS sequence"/>
</dbReference>
<proteinExistence type="predicted"/>
<dbReference type="RefSeq" id="WP_178930698.1">
    <property type="nucleotide sequence ID" value="NZ_JACBAZ010000001.1"/>
</dbReference>
<reference evidence="1 2" key="1">
    <citation type="submission" date="2020-07" db="EMBL/GenBank/DDBJ databases">
        <title>Roseicoccus Jingziensis gen. nov., sp. nov., isolated from coastal seawater.</title>
        <authorList>
            <person name="Feng X."/>
        </authorList>
    </citation>
    <scope>NUCLEOTIDE SEQUENCE [LARGE SCALE GENOMIC DNA]</scope>
    <source>
        <strain evidence="1 2">N1E253</strain>
    </source>
</reference>
<keyword evidence="1" id="KW-0560">Oxidoreductase</keyword>
<dbReference type="AlphaFoldDB" id="A0A851GFV4"/>
<dbReference type="Pfam" id="PF05721">
    <property type="entry name" value="PhyH"/>
    <property type="match status" value="1"/>
</dbReference>
<dbReference type="SUPFAM" id="SSF51197">
    <property type="entry name" value="Clavaminate synthase-like"/>
    <property type="match status" value="1"/>
</dbReference>
<protein>
    <submittedName>
        <fullName evidence="1">Phytanoyl-CoA dioxygenase family protein</fullName>
    </submittedName>
</protein>
<accession>A0A851GFV4</accession>
<dbReference type="EMBL" id="JACBAZ010000001">
    <property type="protein sequence ID" value="NWK54155.1"/>
    <property type="molecule type" value="Genomic_DNA"/>
</dbReference>
<organism evidence="1 2">
    <name type="scientific">Oceaniferula marina</name>
    <dbReference type="NCBI Taxonomy" id="2748318"/>
    <lineage>
        <taxon>Bacteria</taxon>
        <taxon>Pseudomonadati</taxon>
        <taxon>Verrucomicrobiota</taxon>
        <taxon>Verrucomicrobiia</taxon>
        <taxon>Verrucomicrobiales</taxon>
        <taxon>Verrucomicrobiaceae</taxon>
        <taxon>Oceaniferula</taxon>
    </lineage>
</organism>
<comment type="caution">
    <text evidence="1">The sequence shown here is derived from an EMBL/GenBank/DDBJ whole genome shotgun (WGS) entry which is preliminary data.</text>
</comment>
<dbReference type="Gene3D" id="2.60.120.620">
    <property type="entry name" value="q2cbj1_9rhob like domain"/>
    <property type="match status" value="1"/>
</dbReference>
<evidence type="ECO:0000313" key="2">
    <source>
        <dbReference type="Proteomes" id="UP000557872"/>
    </source>
</evidence>
<name>A0A851GFV4_9BACT</name>
<dbReference type="GO" id="GO:0016706">
    <property type="term" value="F:2-oxoglutarate-dependent dioxygenase activity"/>
    <property type="evidence" value="ECO:0007669"/>
    <property type="project" value="UniProtKB-ARBA"/>
</dbReference>
<gene>
    <name evidence="1" type="ORF">HW115_00915</name>
</gene>
<dbReference type="PANTHER" id="PTHR40128">
    <property type="entry name" value="EXPRESSED PROTEIN"/>
    <property type="match status" value="1"/>
</dbReference>
<dbReference type="InterPro" id="IPR008775">
    <property type="entry name" value="Phytyl_CoA_dOase-like"/>
</dbReference>
<keyword evidence="1" id="KW-0223">Dioxygenase</keyword>
<sequence length="333" mass="37621">MIHTTNPLFQVPQGVTFESGLIPKSRGYELDTSPEAFGFLNEFHGDPIQDVELCQRAYQQDGYLYIKGFWNRPEIVAIREQLTSRMQHHGFLASGTNPMDAIPHPDLLKGIDDKDKGSATLDGIVDEVPDIKNVLYEGKIMDFFSAFLGGPCLHYDQIWYRSMAPGFGTVAHCDLVYMSRGTHKLFTSWVPWSDIDMRTGGLMILENSLKHEEKLAPYLSRDVDDYCSNRPLPDGLDLEATTDNKVWGGWLSKNPVSLREKLGGRWLTSPKFEMGDLLTFSMKLVHGSLDNQSDHIRISSDTRYQLASDPADERWVGPAPRGHIGYHKRGRVC</sequence>
<keyword evidence="2" id="KW-1185">Reference proteome</keyword>